<sequence length="193" mass="21711">MSLFRNITILITMILIMNVEAASGIGGLAGGSSTGKISEQIENAMLDGNWGLVREVVSGSNEHRIAGDTVFIGRPASAFDTCIDGDELRSKKKYPVYKNVYVGSVKDYKDGVRDGWTNKLVGHDFRRYPLNYKSKKTVCANNGKRCREIPVTIRQETQREITVKEYVRTVGRNNPRDIYQDLNTELYEIEACH</sequence>
<proteinExistence type="predicted"/>
<dbReference type="eggNOG" id="ENOG502ZI3U">
    <property type="taxonomic scope" value="Bacteria"/>
</dbReference>
<dbReference type="PATRIC" id="fig|862908.3.peg.1661"/>
<dbReference type="RefSeq" id="WP_014244357.1">
    <property type="nucleotide sequence ID" value="NC_016620.1"/>
</dbReference>
<reference evidence="2" key="1">
    <citation type="journal article" date="2013" name="ISME J.">
        <title>A small predatory core genome in the divergent marine Bacteriovorax marinus SJ and the terrestrial Bdellovibrio bacteriovorus.</title>
        <authorList>
            <person name="Crossman L.C."/>
            <person name="Chen H."/>
            <person name="Cerdeno-Tarraga A.M."/>
            <person name="Brooks K."/>
            <person name="Quail M.A."/>
            <person name="Pineiro S.A."/>
            <person name="Hobley L."/>
            <person name="Sockett R.E."/>
            <person name="Bentley S.D."/>
            <person name="Parkhill J."/>
            <person name="Williams H.N."/>
            <person name="Stine O.C."/>
        </authorList>
    </citation>
    <scope>NUCLEOTIDE SEQUENCE [LARGE SCALE GENOMIC DNA]</scope>
    <source>
        <strain evidence="2">ATCC BAA-682 / DSM 15412 / SJ</strain>
    </source>
</reference>
<dbReference type="Proteomes" id="UP000008963">
    <property type="component" value="Chromosome"/>
</dbReference>
<keyword evidence="2" id="KW-1185">Reference proteome</keyword>
<organism evidence="1 2">
    <name type="scientific">Halobacteriovorax marinus (strain ATCC BAA-682 / DSM 15412 / SJ)</name>
    <name type="common">Bacteriovorax marinus</name>
    <dbReference type="NCBI Taxonomy" id="862908"/>
    <lineage>
        <taxon>Bacteria</taxon>
        <taxon>Pseudomonadati</taxon>
        <taxon>Bdellovibrionota</taxon>
        <taxon>Bacteriovoracia</taxon>
        <taxon>Bacteriovoracales</taxon>
        <taxon>Halobacteriovoraceae</taxon>
        <taxon>Halobacteriovorax</taxon>
    </lineage>
</organism>
<name>E1X1I5_HALMS</name>
<dbReference type="AlphaFoldDB" id="E1X1I5"/>
<evidence type="ECO:0000313" key="2">
    <source>
        <dbReference type="Proteomes" id="UP000008963"/>
    </source>
</evidence>
<dbReference type="HOGENOM" id="CLU_1407043_0_0_7"/>
<dbReference type="KEGG" id="bmx:BMS_1749"/>
<gene>
    <name evidence="1" type="ordered locus">BMS_1749</name>
</gene>
<accession>E1X1I5</accession>
<evidence type="ECO:0000313" key="1">
    <source>
        <dbReference type="EMBL" id="CBW26576.1"/>
    </source>
</evidence>
<dbReference type="STRING" id="862908.BMS_1749"/>
<dbReference type="EMBL" id="FQ312005">
    <property type="protein sequence ID" value="CBW26576.1"/>
    <property type="molecule type" value="Genomic_DNA"/>
</dbReference>
<protein>
    <submittedName>
        <fullName evidence="1">Exported protein</fullName>
    </submittedName>
</protein>